<organism evidence="7 8">
    <name type="scientific">Polypterus senegalus</name>
    <name type="common">Senegal bichir</name>
    <dbReference type="NCBI Taxonomy" id="55291"/>
    <lineage>
        <taxon>Eukaryota</taxon>
        <taxon>Metazoa</taxon>
        <taxon>Chordata</taxon>
        <taxon>Craniata</taxon>
        <taxon>Vertebrata</taxon>
        <taxon>Euteleostomi</taxon>
        <taxon>Actinopterygii</taxon>
        <taxon>Polypteriformes</taxon>
        <taxon>Polypteridae</taxon>
        <taxon>Polypterus</taxon>
    </lineage>
</organism>
<keyword evidence="8" id="KW-1185">Reference proteome</keyword>
<dbReference type="Proteomes" id="UP001166052">
    <property type="component" value="Unassembled WGS sequence"/>
</dbReference>
<dbReference type="Pfam" id="PF00335">
    <property type="entry name" value="Tetraspanin"/>
    <property type="match status" value="1"/>
</dbReference>
<keyword evidence="4 6" id="KW-1133">Transmembrane helix</keyword>
<comment type="caution">
    <text evidence="7">The sequence shown here is derived from an EMBL/GenBank/DDBJ whole genome shotgun (WGS) entry which is preliminary data.</text>
</comment>
<dbReference type="PRINTS" id="PR00259">
    <property type="entry name" value="TMFOUR"/>
</dbReference>
<gene>
    <name evidence="7" type="primary">Tspan7_2</name>
    <name evidence="7" type="ORF">GTO92_0008331</name>
</gene>
<comment type="subcellular location">
    <subcellularLocation>
        <location evidence="1">Membrane</location>
        <topology evidence="1">Multi-pass membrane protein</topology>
    </subcellularLocation>
</comment>
<evidence type="ECO:0000256" key="5">
    <source>
        <dbReference type="ARBA" id="ARBA00023136"/>
    </source>
</evidence>
<protein>
    <submittedName>
        <fullName evidence="7">TSN7 protein</fullName>
    </submittedName>
</protein>
<feature type="non-terminal residue" evidence="7">
    <location>
        <position position="367"/>
    </location>
</feature>
<feature type="transmembrane region" description="Helical" evidence="6">
    <location>
        <begin position="86"/>
        <end position="106"/>
    </location>
</feature>
<dbReference type="CDD" id="cd03161">
    <property type="entry name" value="TM4SF2_6_like_LEL"/>
    <property type="match status" value="1"/>
</dbReference>
<dbReference type="Gene3D" id="1.10.1450.10">
    <property type="entry name" value="Tetraspanin"/>
    <property type="match status" value="1"/>
</dbReference>
<evidence type="ECO:0000256" key="1">
    <source>
        <dbReference type="ARBA" id="ARBA00004141"/>
    </source>
</evidence>
<dbReference type="PANTHER" id="PTHR19282:SF257">
    <property type="entry name" value="TETRASPANIN-7"/>
    <property type="match status" value="1"/>
</dbReference>
<dbReference type="InterPro" id="IPR018503">
    <property type="entry name" value="Tetraspanin_CS"/>
</dbReference>
<evidence type="ECO:0000313" key="8">
    <source>
        <dbReference type="Proteomes" id="UP001166052"/>
    </source>
</evidence>
<feature type="transmembrane region" description="Helical" evidence="6">
    <location>
        <begin position="24"/>
        <end position="46"/>
    </location>
</feature>
<dbReference type="EMBL" id="JAAWVN010014467">
    <property type="protein sequence ID" value="MBN3291888.1"/>
    <property type="molecule type" value="Genomic_DNA"/>
</dbReference>
<dbReference type="InterPro" id="IPR018499">
    <property type="entry name" value="Tetraspanin/Peripherin"/>
</dbReference>
<name>A0ABS2YZI9_POLSE</name>
<keyword evidence="5 6" id="KW-0472">Membrane</keyword>
<dbReference type="InterPro" id="IPR008952">
    <property type="entry name" value="Tetraspanin_EC2_sf"/>
</dbReference>
<dbReference type="PROSITE" id="PS00421">
    <property type="entry name" value="TM4_1"/>
    <property type="match status" value="1"/>
</dbReference>
<comment type="similarity">
    <text evidence="2">Belongs to the tetraspanin (TM4SF) family.</text>
</comment>
<accession>A0ABS2YZI9</accession>
<feature type="transmembrane region" description="Helical" evidence="6">
    <location>
        <begin position="58"/>
        <end position="80"/>
    </location>
</feature>
<dbReference type="PANTHER" id="PTHR19282">
    <property type="entry name" value="TETRASPANIN"/>
    <property type="match status" value="1"/>
</dbReference>
<feature type="non-terminal residue" evidence="7">
    <location>
        <position position="1"/>
    </location>
</feature>
<dbReference type="SUPFAM" id="SSF48652">
    <property type="entry name" value="Tetraspanin"/>
    <property type="match status" value="1"/>
</dbReference>
<evidence type="ECO:0000256" key="3">
    <source>
        <dbReference type="ARBA" id="ARBA00022692"/>
    </source>
</evidence>
<evidence type="ECO:0000313" key="7">
    <source>
        <dbReference type="EMBL" id="MBN3291888.1"/>
    </source>
</evidence>
<proteinExistence type="inferred from homology"/>
<feature type="transmembrane region" description="Helical" evidence="6">
    <location>
        <begin position="118"/>
        <end position="140"/>
    </location>
</feature>
<sequence>MYECPVSYTCEGTRLNADIQVDPLLYGIGASGFIEQLTSLFFRLFLVKCLDKKGGITGAILLAVGLWGKLTLGTYISLIAENSTNAPYVLIGTGTTIIVFGLFGCFATCRGSPWMLKLYAMFLSLVFLAELVAGISGFVFRHEIKGTFLRTYNEAVQNYNGKDDRSRAVDDVQHSLHCCGVQNYTSWFASTYFTEEGIPSSCCANASDCNQQDLRNITVAATKVYQQGCYELVTSFMETNMGIIAGVAFGIAFSQGKEDHAYHCKTVEDLEKTPRLLGCSIAISLLYSHVFPTPRNSKPSHSHRPCRCELQMFALRADAACAATEPRLGVHVRLRNAALCAQIKELPLCLPPVGFSENFKGSFTVKL</sequence>
<evidence type="ECO:0000256" key="4">
    <source>
        <dbReference type="ARBA" id="ARBA00022989"/>
    </source>
</evidence>
<keyword evidence="3 6" id="KW-0812">Transmembrane</keyword>
<reference evidence="7" key="1">
    <citation type="journal article" date="2021" name="Cell">
        <title>Tracing the genetic footprints of vertebrate landing in non-teleost ray-finned fishes.</title>
        <authorList>
            <person name="Bi X."/>
            <person name="Wang K."/>
            <person name="Yang L."/>
            <person name="Pan H."/>
            <person name="Jiang H."/>
            <person name="Wei Q."/>
            <person name="Fang M."/>
            <person name="Yu H."/>
            <person name="Zhu C."/>
            <person name="Cai Y."/>
            <person name="He Y."/>
            <person name="Gan X."/>
            <person name="Zeng H."/>
            <person name="Yu D."/>
            <person name="Zhu Y."/>
            <person name="Jiang H."/>
            <person name="Qiu Q."/>
            <person name="Yang H."/>
            <person name="Zhang Y.E."/>
            <person name="Wang W."/>
            <person name="Zhu M."/>
            <person name="He S."/>
            <person name="Zhang G."/>
        </authorList>
    </citation>
    <scope>NUCLEOTIDE SEQUENCE</scope>
    <source>
        <strain evidence="7">Bchr_001</strain>
    </source>
</reference>
<evidence type="ECO:0000256" key="2">
    <source>
        <dbReference type="ARBA" id="ARBA00006840"/>
    </source>
</evidence>
<dbReference type="InterPro" id="IPR048232">
    <property type="entry name" value="TSN6/7_LEL"/>
</dbReference>
<evidence type="ECO:0000256" key="6">
    <source>
        <dbReference type="SAM" id="Phobius"/>
    </source>
</evidence>